<organism evidence="6 7">
    <name type="scientific">Polychaeton citri CBS 116435</name>
    <dbReference type="NCBI Taxonomy" id="1314669"/>
    <lineage>
        <taxon>Eukaryota</taxon>
        <taxon>Fungi</taxon>
        <taxon>Dikarya</taxon>
        <taxon>Ascomycota</taxon>
        <taxon>Pezizomycotina</taxon>
        <taxon>Dothideomycetes</taxon>
        <taxon>Dothideomycetidae</taxon>
        <taxon>Capnodiales</taxon>
        <taxon>Capnodiaceae</taxon>
        <taxon>Polychaeton</taxon>
    </lineage>
</organism>
<evidence type="ECO:0000256" key="1">
    <source>
        <dbReference type="ARBA" id="ARBA00001947"/>
    </source>
</evidence>
<dbReference type="Pfam" id="PF01979">
    <property type="entry name" value="Amidohydro_1"/>
    <property type="match status" value="1"/>
</dbReference>
<evidence type="ECO:0000256" key="3">
    <source>
        <dbReference type="ARBA" id="ARBA00022801"/>
    </source>
</evidence>
<reference evidence="6" key="1">
    <citation type="journal article" date="2020" name="Stud. Mycol.">
        <title>101 Dothideomycetes genomes: a test case for predicting lifestyles and emergence of pathogens.</title>
        <authorList>
            <person name="Haridas S."/>
            <person name="Albert R."/>
            <person name="Binder M."/>
            <person name="Bloem J."/>
            <person name="Labutti K."/>
            <person name="Salamov A."/>
            <person name="Andreopoulos B."/>
            <person name="Baker S."/>
            <person name="Barry K."/>
            <person name="Bills G."/>
            <person name="Bluhm B."/>
            <person name="Cannon C."/>
            <person name="Castanera R."/>
            <person name="Culley D."/>
            <person name="Daum C."/>
            <person name="Ezra D."/>
            <person name="Gonzalez J."/>
            <person name="Henrissat B."/>
            <person name="Kuo A."/>
            <person name="Liang C."/>
            <person name="Lipzen A."/>
            <person name="Lutzoni F."/>
            <person name="Magnuson J."/>
            <person name="Mondo S."/>
            <person name="Nolan M."/>
            <person name="Ohm R."/>
            <person name="Pangilinan J."/>
            <person name="Park H.-J."/>
            <person name="Ramirez L."/>
            <person name="Alfaro M."/>
            <person name="Sun H."/>
            <person name="Tritt A."/>
            <person name="Yoshinaga Y."/>
            <person name="Zwiers L.-H."/>
            <person name="Turgeon B."/>
            <person name="Goodwin S."/>
            <person name="Spatafora J."/>
            <person name="Crous P."/>
            <person name="Grigoriev I."/>
        </authorList>
    </citation>
    <scope>NUCLEOTIDE SEQUENCE</scope>
    <source>
        <strain evidence="6">CBS 116435</strain>
    </source>
</reference>
<dbReference type="SUPFAM" id="SSF51556">
    <property type="entry name" value="Metallo-dependent hydrolases"/>
    <property type="match status" value="1"/>
</dbReference>
<dbReference type="GO" id="GO:0005829">
    <property type="term" value="C:cytosol"/>
    <property type="evidence" value="ECO:0007669"/>
    <property type="project" value="TreeGrafter"/>
</dbReference>
<evidence type="ECO:0000313" key="6">
    <source>
        <dbReference type="EMBL" id="KAF2718431.1"/>
    </source>
</evidence>
<evidence type="ECO:0000256" key="2">
    <source>
        <dbReference type="ARBA" id="ARBA00022723"/>
    </source>
</evidence>
<dbReference type="PANTHER" id="PTHR11271:SF6">
    <property type="entry name" value="GUANINE DEAMINASE"/>
    <property type="match status" value="1"/>
</dbReference>
<gene>
    <name evidence="6" type="ORF">K431DRAFT_274910</name>
</gene>
<comment type="caution">
    <text evidence="6">The sequence shown here is derived from an EMBL/GenBank/DDBJ whole genome shotgun (WGS) entry which is preliminary data.</text>
</comment>
<dbReference type="InterPro" id="IPR011059">
    <property type="entry name" value="Metal-dep_hydrolase_composite"/>
</dbReference>
<name>A0A9P4Q4S2_9PEZI</name>
<comment type="cofactor">
    <cofactor evidence="1">
        <name>Zn(2+)</name>
        <dbReference type="ChEBI" id="CHEBI:29105"/>
    </cofactor>
</comment>
<dbReference type="Proteomes" id="UP000799441">
    <property type="component" value="Unassembled WGS sequence"/>
</dbReference>
<dbReference type="OrthoDB" id="194468at2759"/>
<keyword evidence="2" id="KW-0479">Metal-binding</keyword>
<keyword evidence="4" id="KW-0862">Zinc</keyword>
<dbReference type="GO" id="GO:0046098">
    <property type="term" value="P:guanine metabolic process"/>
    <property type="evidence" value="ECO:0007669"/>
    <property type="project" value="TreeGrafter"/>
</dbReference>
<dbReference type="InterPro" id="IPR032466">
    <property type="entry name" value="Metal_Hydrolase"/>
</dbReference>
<dbReference type="GO" id="GO:0008270">
    <property type="term" value="F:zinc ion binding"/>
    <property type="evidence" value="ECO:0007669"/>
    <property type="project" value="TreeGrafter"/>
</dbReference>
<evidence type="ECO:0000256" key="4">
    <source>
        <dbReference type="ARBA" id="ARBA00022833"/>
    </source>
</evidence>
<dbReference type="AlphaFoldDB" id="A0A9P4Q4S2"/>
<accession>A0A9P4Q4S2</accession>
<dbReference type="PANTHER" id="PTHR11271">
    <property type="entry name" value="GUANINE DEAMINASE"/>
    <property type="match status" value="1"/>
</dbReference>
<proteinExistence type="predicted"/>
<evidence type="ECO:0000313" key="7">
    <source>
        <dbReference type="Proteomes" id="UP000799441"/>
    </source>
</evidence>
<keyword evidence="7" id="KW-1185">Reference proteome</keyword>
<keyword evidence="3" id="KW-0378">Hydrolase</keyword>
<dbReference type="Gene3D" id="2.30.40.10">
    <property type="entry name" value="Urease, subunit C, domain 1"/>
    <property type="match status" value="1"/>
</dbReference>
<protein>
    <submittedName>
        <fullName evidence="6">Guanine deaminase</fullName>
    </submittedName>
</protein>
<evidence type="ECO:0000259" key="5">
    <source>
        <dbReference type="Pfam" id="PF01979"/>
    </source>
</evidence>
<dbReference type="InterPro" id="IPR006680">
    <property type="entry name" value="Amidohydro-rel"/>
</dbReference>
<dbReference type="GO" id="GO:0008892">
    <property type="term" value="F:guanine deaminase activity"/>
    <property type="evidence" value="ECO:0007669"/>
    <property type="project" value="TreeGrafter"/>
</dbReference>
<sequence length="466" mass="51702">MVVKHNCFQVPTGLHVLVGRIIHSKRDKTLEILPKAAIGVKGDGSIAFVRALTIDTTLDDICAKHISLGLDGNVRITHLEASQFLFPGLIDTHLHAPQWPNLALGMDGDLRKWIEEWTDPVEASYSDTTKATKVYDSVVRTTLSLGSTTVAYNSSKHVPATNILADTCLKYGQRAIIGKLSVTVGSTKGNWEESTSQSLEDSEKAVRHIRAFDRDERLIKACIQPRGGPFCPGELMEGMGRLARKHRTYVQTHCCETTDDIERTLRLHPNFSCYTDMYKAYGLLHEKSILAHCIHLEPQDVKNLIETRAAVAHNPNSNTCLRDGECNVRYLLDRNIKVGLGTDCSAGYMPSILDAMRQASNVSRHLAMRLSDDKVVLSFSEMVWLATLGGAEALGMEDRIGNFSVGKMFDALLVDVKDVVGVDESLWEEDGSYGRDAIVRKWVFMSERSSIRKVWVDGRLVAGCDV</sequence>
<feature type="domain" description="Amidohydrolase-related" evidence="5">
    <location>
        <begin position="84"/>
        <end position="461"/>
    </location>
</feature>
<dbReference type="Gene3D" id="3.20.20.140">
    <property type="entry name" value="Metal-dependent hydrolases"/>
    <property type="match status" value="1"/>
</dbReference>
<dbReference type="EMBL" id="MU003825">
    <property type="protein sequence ID" value="KAF2718431.1"/>
    <property type="molecule type" value="Genomic_DNA"/>
</dbReference>
<dbReference type="InterPro" id="IPR051607">
    <property type="entry name" value="Metallo-dep_hydrolases"/>
</dbReference>